<reference evidence="1 2" key="1">
    <citation type="submission" date="2018-02" db="EMBL/GenBank/DDBJ databases">
        <title>Comparative analysis of genomes of three Brevibacillus laterosporus strains producers of potent antimicrobials isolated from silage.</title>
        <authorList>
            <person name="Kojic M."/>
            <person name="Miljkovic M."/>
            <person name="Studholme D."/>
            <person name="Filipic B."/>
        </authorList>
    </citation>
    <scope>NUCLEOTIDE SEQUENCE [LARGE SCALE GENOMIC DNA]</scope>
    <source>
        <strain evidence="1 2">BGSP11</strain>
    </source>
</reference>
<evidence type="ECO:0000313" key="2">
    <source>
        <dbReference type="Proteomes" id="UP000239759"/>
    </source>
</evidence>
<evidence type="ECO:0000313" key="1">
    <source>
        <dbReference type="EMBL" id="PPB12973.1"/>
    </source>
</evidence>
<organism evidence="1 2">
    <name type="scientific">Brevibacillus laterosporus</name>
    <name type="common">Bacillus laterosporus</name>
    <dbReference type="NCBI Taxonomy" id="1465"/>
    <lineage>
        <taxon>Bacteria</taxon>
        <taxon>Bacillati</taxon>
        <taxon>Bacillota</taxon>
        <taxon>Bacilli</taxon>
        <taxon>Bacillales</taxon>
        <taxon>Paenibacillaceae</taxon>
        <taxon>Brevibacillus</taxon>
    </lineage>
</organism>
<protein>
    <submittedName>
        <fullName evidence="1">Uncharacterized protein</fullName>
    </submittedName>
</protein>
<comment type="caution">
    <text evidence="1">The sequence shown here is derived from an EMBL/GenBank/DDBJ whole genome shotgun (WGS) entry which is preliminary data.</text>
</comment>
<gene>
    <name evidence="1" type="ORF">C4A77_00890</name>
</gene>
<accession>A0AAP8U758</accession>
<proteinExistence type="predicted"/>
<name>A0AAP8U758_BRELA</name>
<dbReference type="AlphaFoldDB" id="A0AAP8U758"/>
<dbReference type="RefSeq" id="WP_104030374.1">
    <property type="nucleotide sequence ID" value="NZ_PRKQ01000001.1"/>
</dbReference>
<dbReference type="EMBL" id="PRKQ01000001">
    <property type="protein sequence ID" value="PPB12973.1"/>
    <property type="molecule type" value="Genomic_DNA"/>
</dbReference>
<sequence length="66" mass="7822">MTKNVPSIEDARDYIIQLKDHYRIEIDRSYELSKGDFTQGYEGKEQKKALKNLKKAYLELTQNIKN</sequence>
<dbReference type="Proteomes" id="UP000239759">
    <property type="component" value="Unassembled WGS sequence"/>
</dbReference>